<feature type="region of interest" description="Disordered" evidence="3">
    <location>
        <begin position="234"/>
        <end position="452"/>
    </location>
</feature>
<feature type="compositionally biased region" description="Basic and acidic residues" evidence="3">
    <location>
        <begin position="298"/>
        <end position="313"/>
    </location>
</feature>
<dbReference type="PROSITE" id="PS50110">
    <property type="entry name" value="RESPONSE_REGULATORY"/>
    <property type="match status" value="1"/>
</dbReference>
<feature type="compositionally biased region" description="Basic residues" evidence="3">
    <location>
        <begin position="344"/>
        <end position="364"/>
    </location>
</feature>
<feature type="region of interest" description="Disordered" evidence="3">
    <location>
        <begin position="155"/>
        <end position="183"/>
    </location>
</feature>
<protein>
    <recommendedName>
        <fullName evidence="4">Response regulatory domain-containing protein</fullName>
    </recommendedName>
</protein>
<reference evidence="6" key="1">
    <citation type="journal article" date="2019" name="Int. J. Syst. Evol. Microbiol.">
        <title>The Global Catalogue of Microorganisms (GCM) 10K type strain sequencing project: providing services to taxonomists for standard genome sequencing and annotation.</title>
        <authorList>
            <consortium name="The Broad Institute Genomics Platform"/>
            <consortium name="The Broad Institute Genome Sequencing Center for Infectious Disease"/>
            <person name="Wu L."/>
            <person name="Ma J."/>
        </authorList>
    </citation>
    <scope>NUCLEOTIDE SEQUENCE [LARGE SCALE GENOMIC DNA]</scope>
    <source>
        <strain evidence="6">NBRC 108730</strain>
    </source>
</reference>
<gene>
    <name evidence="5" type="ORF">GCM10025868_04050</name>
</gene>
<dbReference type="PANTHER" id="PTHR44591:SF19">
    <property type="entry name" value="TWO-COMPONENT RESPONSE REGULATOR-RELATED"/>
    <property type="match status" value="1"/>
</dbReference>
<dbReference type="PANTHER" id="PTHR44591">
    <property type="entry name" value="STRESS RESPONSE REGULATOR PROTEIN 1"/>
    <property type="match status" value="1"/>
</dbReference>
<proteinExistence type="predicted"/>
<sequence length="452" mass="49841">MNVPGRSVVHRLRSGVWNVGPGWLHTHVTTATTQRPERLERRPVLLTVDDDPSVSRSIARDLRRNYGEGYRVVRAESGADALDALRELAQRGDRVALLLADHRMPQMTGIEFLEQAMDLFPAAKRVLLTAYADTDAAIAAINTVDLDHYLLKPWSPPEEPALPRRRRGSSSSGTRSATPPPSLIRVVGHRWSARSHDVREFLARNGVPYQWVAADEPEGARLLAACDADATDVPVVLTPDGPPMRSPDVTEARRARRADHDPGRRLLRRRDRGRGPGRAGRGGVRGVRGVAHRGGRAAGDRRSGRAELAHRELPGLPGRCLGRGAHRPRAAAGRAVRRRDGDRARRRRHRGRRPAPRRPVRRRQQPAGALPGAGHRRAVPPAPGRARRALHRHRPLLRRRADRGGRLRRRGGLRRRRRELGRPGGGAPVAVRQPGGAAGARRVADAVDVEPT</sequence>
<evidence type="ECO:0000313" key="5">
    <source>
        <dbReference type="EMBL" id="GMA85155.1"/>
    </source>
</evidence>
<evidence type="ECO:0000259" key="4">
    <source>
        <dbReference type="PROSITE" id="PS50110"/>
    </source>
</evidence>
<feature type="compositionally biased region" description="Low complexity" evidence="3">
    <location>
        <begin position="314"/>
        <end position="323"/>
    </location>
</feature>
<dbReference type="InterPro" id="IPR011006">
    <property type="entry name" value="CheY-like_superfamily"/>
</dbReference>
<dbReference type="InterPro" id="IPR050595">
    <property type="entry name" value="Bact_response_regulator"/>
</dbReference>
<evidence type="ECO:0000256" key="3">
    <source>
        <dbReference type="SAM" id="MobiDB-lite"/>
    </source>
</evidence>
<keyword evidence="6" id="KW-1185">Reference proteome</keyword>
<feature type="compositionally biased region" description="Basic residues" evidence="3">
    <location>
        <begin position="385"/>
        <end position="419"/>
    </location>
</feature>
<dbReference type="SMART" id="SM00448">
    <property type="entry name" value="REC"/>
    <property type="match status" value="1"/>
</dbReference>
<feature type="domain" description="Response regulatory" evidence="4">
    <location>
        <begin position="44"/>
        <end position="167"/>
    </location>
</feature>
<accession>A0ABQ6JAE2</accession>
<name>A0ABQ6JAE2_9ACTN</name>
<comment type="caution">
    <text evidence="5">The sequence shown here is derived from an EMBL/GenBank/DDBJ whole genome shotgun (WGS) entry which is preliminary data.</text>
</comment>
<feature type="compositionally biased region" description="Basic and acidic residues" evidence="3">
    <location>
        <begin position="248"/>
        <end position="264"/>
    </location>
</feature>
<dbReference type="InterPro" id="IPR001789">
    <property type="entry name" value="Sig_transdc_resp-reg_receiver"/>
</dbReference>
<dbReference type="SUPFAM" id="SSF52172">
    <property type="entry name" value="CheY-like"/>
    <property type="match status" value="1"/>
</dbReference>
<evidence type="ECO:0000256" key="2">
    <source>
        <dbReference type="PROSITE-ProRule" id="PRU00169"/>
    </source>
</evidence>
<evidence type="ECO:0000313" key="6">
    <source>
        <dbReference type="Proteomes" id="UP001157017"/>
    </source>
</evidence>
<dbReference type="EMBL" id="BSUZ01000001">
    <property type="protein sequence ID" value="GMA85155.1"/>
    <property type="molecule type" value="Genomic_DNA"/>
</dbReference>
<dbReference type="Pfam" id="PF00072">
    <property type="entry name" value="Response_reg"/>
    <property type="match status" value="1"/>
</dbReference>
<evidence type="ECO:0000256" key="1">
    <source>
        <dbReference type="ARBA" id="ARBA00022553"/>
    </source>
</evidence>
<dbReference type="Gene3D" id="3.40.50.2300">
    <property type="match status" value="1"/>
</dbReference>
<keyword evidence="1 2" id="KW-0597">Phosphoprotein</keyword>
<feature type="compositionally biased region" description="Low complexity" evidence="3">
    <location>
        <begin position="428"/>
        <end position="441"/>
    </location>
</feature>
<dbReference type="Proteomes" id="UP001157017">
    <property type="component" value="Unassembled WGS sequence"/>
</dbReference>
<feature type="compositionally biased region" description="Gly residues" evidence="3">
    <location>
        <begin position="276"/>
        <end position="286"/>
    </location>
</feature>
<feature type="modified residue" description="4-aspartylphosphate" evidence="2">
    <location>
        <position position="101"/>
    </location>
</feature>
<organism evidence="5 6">
    <name type="scientific">Angustibacter aerolatus</name>
    <dbReference type="NCBI Taxonomy" id="1162965"/>
    <lineage>
        <taxon>Bacteria</taxon>
        <taxon>Bacillati</taxon>
        <taxon>Actinomycetota</taxon>
        <taxon>Actinomycetes</taxon>
        <taxon>Kineosporiales</taxon>
        <taxon>Kineosporiaceae</taxon>
    </lineage>
</organism>